<dbReference type="PROSITE" id="PS00211">
    <property type="entry name" value="ABC_TRANSPORTER_1"/>
    <property type="match status" value="1"/>
</dbReference>
<dbReference type="Pfam" id="PF00005">
    <property type="entry name" value="ABC_tran"/>
    <property type="match status" value="1"/>
</dbReference>
<dbReference type="PANTHER" id="PTHR43394">
    <property type="entry name" value="ATP-DEPENDENT PERMEASE MDL1, MITOCHONDRIAL"/>
    <property type="match status" value="1"/>
</dbReference>
<comment type="caution">
    <text evidence="9">The sequence shown here is derived from an EMBL/GenBank/DDBJ whole genome shotgun (WGS) entry which is preliminary data.</text>
</comment>
<evidence type="ECO:0008006" key="11">
    <source>
        <dbReference type="Google" id="ProtNLM"/>
    </source>
</evidence>
<dbReference type="GO" id="GO:0005524">
    <property type="term" value="F:ATP binding"/>
    <property type="evidence" value="ECO:0007669"/>
    <property type="project" value="InterPro"/>
</dbReference>
<evidence type="ECO:0000256" key="6">
    <source>
        <dbReference type="SAM" id="Phobius"/>
    </source>
</evidence>
<organism evidence="9 10">
    <name type="scientific">Mesorhabditis spiculigera</name>
    <dbReference type="NCBI Taxonomy" id="96644"/>
    <lineage>
        <taxon>Eukaryota</taxon>
        <taxon>Metazoa</taxon>
        <taxon>Ecdysozoa</taxon>
        <taxon>Nematoda</taxon>
        <taxon>Chromadorea</taxon>
        <taxon>Rhabditida</taxon>
        <taxon>Rhabditina</taxon>
        <taxon>Rhabditomorpha</taxon>
        <taxon>Rhabditoidea</taxon>
        <taxon>Rhabditidae</taxon>
        <taxon>Mesorhabditinae</taxon>
        <taxon>Mesorhabditis</taxon>
    </lineage>
</organism>
<dbReference type="InterPro" id="IPR017871">
    <property type="entry name" value="ABC_transporter-like_CS"/>
</dbReference>
<keyword evidence="10" id="KW-1185">Reference proteome</keyword>
<dbReference type="FunFam" id="3.40.50.300:FF:002695">
    <property type="entry name" value="ABC multidrug transporter, putative"/>
    <property type="match status" value="1"/>
</dbReference>
<dbReference type="SUPFAM" id="SSF52540">
    <property type="entry name" value="P-loop containing nucleoside triphosphate hydrolases"/>
    <property type="match status" value="1"/>
</dbReference>
<accession>A0AA36C5H2</accession>
<feature type="transmembrane region" description="Helical" evidence="6">
    <location>
        <begin position="373"/>
        <end position="389"/>
    </location>
</feature>
<dbReference type="Pfam" id="PF00664">
    <property type="entry name" value="ABC_membrane"/>
    <property type="match status" value="1"/>
</dbReference>
<evidence type="ECO:0000256" key="4">
    <source>
        <dbReference type="ARBA" id="ARBA00023136"/>
    </source>
</evidence>
<dbReference type="EMBL" id="CATQJA010000406">
    <property type="protein sequence ID" value="CAJ0559987.1"/>
    <property type="molecule type" value="Genomic_DNA"/>
</dbReference>
<evidence type="ECO:0000259" key="8">
    <source>
        <dbReference type="PROSITE" id="PS50929"/>
    </source>
</evidence>
<feature type="region of interest" description="Disordered" evidence="5">
    <location>
        <begin position="201"/>
        <end position="221"/>
    </location>
</feature>
<dbReference type="GO" id="GO:0015421">
    <property type="term" value="F:ABC-type oligopeptide transporter activity"/>
    <property type="evidence" value="ECO:0007669"/>
    <property type="project" value="TreeGrafter"/>
</dbReference>
<dbReference type="Proteomes" id="UP001177023">
    <property type="component" value="Unassembled WGS sequence"/>
</dbReference>
<evidence type="ECO:0000259" key="7">
    <source>
        <dbReference type="PROSITE" id="PS50893"/>
    </source>
</evidence>
<keyword evidence="2 6" id="KW-0812">Transmembrane</keyword>
<evidence type="ECO:0000256" key="3">
    <source>
        <dbReference type="ARBA" id="ARBA00022989"/>
    </source>
</evidence>
<dbReference type="InterPro" id="IPR011527">
    <property type="entry name" value="ABC1_TM_dom"/>
</dbReference>
<dbReference type="AlphaFoldDB" id="A0AA36C5H2"/>
<gene>
    <name evidence="9" type="ORF">MSPICULIGERA_LOCUS1428</name>
</gene>
<dbReference type="Gene3D" id="3.40.50.300">
    <property type="entry name" value="P-loop containing nucleotide triphosphate hydrolases"/>
    <property type="match status" value="1"/>
</dbReference>
<dbReference type="GO" id="GO:0016887">
    <property type="term" value="F:ATP hydrolysis activity"/>
    <property type="evidence" value="ECO:0007669"/>
    <property type="project" value="InterPro"/>
</dbReference>
<keyword evidence="3 6" id="KW-1133">Transmembrane helix</keyword>
<dbReference type="InterPro" id="IPR039421">
    <property type="entry name" value="Type_1_exporter"/>
</dbReference>
<sequence>MVTVLMTVKFGSYSLGYVIPEIATVINALGQAGGIMEIIDSNLLFGNPNATDKDINSALKKANALGFINEFPEGLKTLVGDRGTQMSGGQKQRIAIARALLRDPKILLLDEATSALDAESETVVQQALENASRGRTTIVIAHRLSTIRNADKIVVIRHGEIVETGRHSELMEARGHYFDLVNAQVFADVETTPTKTNYLRQRSSRFSTGSDSVDDNDPAHRNLDTIDEHESEMDREPYIHFMGSSTPRLLRSSPSPTKNLCDIVVIWLPWHFADDGVGPNVPVVRGTAIGFGVVASRVTERLRSLTFRNVLSQSAAYFDSPKHSAGKISTRLATDAPNIKQAVDLKLGQLLRGIVALLAGLAGAFYFSWHMSLLMLTIIPIITIAEYFWEKSFGKDTVEDMRLMEASGKVAMESIESIRTVHALLYKALCIRNIVL</sequence>
<protein>
    <recommendedName>
        <fullName evidence="11">ABC transmembrane type-1 domain-containing protein</fullName>
    </recommendedName>
</protein>
<dbReference type="PANTHER" id="PTHR43394:SF1">
    <property type="entry name" value="ATP-BINDING CASSETTE SUB-FAMILY B MEMBER 10, MITOCHONDRIAL"/>
    <property type="match status" value="1"/>
</dbReference>
<dbReference type="GO" id="GO:0016020">
    <property type="term" value="C:membrane"/>
    <property type="evidence" value="ECO:0007669"/>
    <property type="project" value="UniProtKB-SubCell"/>
</dbReference>
<dbReference type="PROSITE" id="PS50929">
    <property type="entry name" value="ABC_TM1F"/>
    <property type="match status" value="1"/>
</dbReference>
<feature type="non-terminal residue" evidence="9">
    <location>
        <position position="1"/>
    </location>
</feature>
<reference evidence="9" key="1">
    <citation type="submission" date="2023-06" db="EMBL/GenBank/DDBJ databases">
        <authorList>
            <person name="Delattre M."/>
        </authorList>
    </citation>
    <scope>NUCLEOTIDE SEQUENCE</scope>
    <source>
        <strain evidence="9">AF72</strain>
    </source>
</reference>
<dbReference type="Gene3D" id="1.20.1560.10">
    <property type="entry name" value="ABC transporter type 1, transmembrane domain"/>
    <property type="match status" value="2"/>
</dbReference>
<evidence type="ECO:0000256" key="1">
    <source>
        <dbReference type="ARBA" id="ARBA00004141"/>
    </source>
</evidence>
<evidence type="ECO:0000256" key="2">
    <source>
        <dbReference type="ARBA" id="ARBA00022692"/>
    </source>
</evidence>
<comment type="subcellular location">
    <subcellularLocation>
        <location evidence="1">Membrane</location>
        <topology evidence="1">Multi-pass membrane protein</topology>
    </subcellularLocation>
</comment>
<feature type="domain" description="ABC transporter" evidence="7">
    <location>
        <begin position="8"/>
        <end position="183"/>
    </location>
</feature>
<proteinExistence type="predicted"/>
<evidence type="ECO:0000313" key="10">
    <source>
        <dbReference type="Proteomes" id="UP001177023"/>
    </source>
</evidence>
<dbReference type="InterPro" id="IPR036640">
    <property type="entry name" value="ABC1_TM_sf"/>
</dbReference>
<evidence type="ECO:0000313" key="9">
    <source>
        <dbReference type="EMBL" id="CAJ0559987.1"/>
    </source>
</evidence>
<dbReference type="InterPro" id="IPR003439">
    <property type="entry name" value="ABC_transporter-like_ATP-bd"/>
</dbReference>
<name>A0AA36C5H2_9BILA</name>
<dbReference type="InterPro" id="IPR027417">
    <property type="entry name" value="P-loop_NTPase"/>
</dbReference>
<keyword evidence="4 6" id="KW-0472">Membrane</keyword>
<feature type="compositionally biased region" description="Polar residues" evidence="5">
    <location>
        <begin position="201"/>
        <end position="211"/>
    </location>
</feature>
<evidence type="ECO:0000256" key="5">
    <source>
        <dbReference type="SAM" id="MobiDB-lite"/>
    </source>
</evidence>
<dbReference type="SUPFAM" id="SSF90123">
    <property type="entry name" value="ABC transporter transmembrane region"/>
    <property type="match status" value="1"/>
</dbReference>
<dbReference type="PROSITE" id="PS50893">
    <property type="entry name" value="ABC_TRANSPORTER_2"/>
    <property type="match status" value="1"/>
</dbReference>
<feature type="domain" description="ABC transmembrane type-1" evidence="8">
    <location>
        <begin position="291"/>
        <end position="424"/>
    </location>
</feature>